<protein>
    <submittedName>
        <fullName evidence="2">Class I SAM-dependent methyltransferase</fullName>
    </submittedName>
</protein>
<sequence length="268" mass="31259">MDDAQHSKTWYASWFNTPYYHMLYKDRDYQEAADFMQQLTDKLELTQGAKILDLACGRGRHSMYLNKLGYDVTGVDLSESSIAFAKARLKNIKEGHLELDEPDQSSLQLDRIKFAVHNMTVPYTDTFNAVFNLFTSFGYFDDPQDNQRTVSSIKKMLKLDGYGVIDFFNSHHVIEHLVPYNEKEVRGIMFKQSRRFEDGFIFKDIEFEDDGERYKFTERVSALTQEDFLNYLDTASLELVHTFGDYQLADFDQETSPRLILVFKIAVS</sequence>
<dbReference type="GO" id="GO:0008168">
    <property type="term" value="F:methyltransferase activity"/>
    <property type="evidence" value="ECO:0007669"/>
    <property type="project" value="UniProtKB-KW"/>
</dbReference>
<evidence type="ECO:0000313" key="3">
    <source>
        <dbReference type="Proteomes" id="UP000279600"/>
    </source>
</evidence>
<dbReference type="AlphaFoldDB" id="A0A3S9N1W6"/>
<dbReference type="OrthoDB" id="9811589at2"/>
<reference evidence="2 3" key="1">
    <citation type="submission" date="2018-12" db="EMBL/GenBank/DDBJ databases">
        <title>Complete genome of Nonlabens sp. MJ115.</title>
        <authorList>
            <person name="Choi H.S."/>
            <person name="Jung J."/>
        </authorList>
    </citation>
    <scope>NUCLEOTIDE SEQUENCE [LARGE SCALE GENOMIC DNA]</scope>
    <source>
        <strain evidence="2 3">MJ115</strain>
    </source>
</reference>
<keyword evidence="2" id="KW-0489">Methyltransferase</keyword>
<proteinExistence type="predicted"/>
<keyword evidence="3" id="KW-1185">Reference proteome</keyword>
<evidence type="ECO:0000313" key="2">
    <source>
        <dbReference type="EMBL" id="AZQ45239.1"/>
    </source>
</evidence>
<name>A0A3S9N1W6_9FLAO</name>
<dbReference type="SUPFAM" id="SSF53335">
    <property type="entry name" value="S-adenosyl-L-methionine-dependent methyltransferases"/>
    <property type="match status" value="1"/>
</dbReference>
<keyword evidence="2" id="KW-0808">Transferase</keyword>
<dbReference type="Pfam" id="PF03848">
    <property type="entry name" value="TehB"/>
    <property type="match status" value="1"/>
</dbReference>
<dbReference type="PANTHER" id="PTHR43861">
    <property type="entry name" value="TRANS-ACONITATE 2-METHYLTRANSFERASE-RELATED"/>
    <property type="match status" value="1"/>
</dbReference>
<dbReference type="Gene3D" id="3.40.50.150">
    <property type="entry name" value="Vaccinia Virus protein VP39"/>
    <property type="match status" value="1"/>
</dbReference>
<dbReference type="InterPro" id="IPR015985">
    <property type="entry name" value="TehB-like_dom"/>
</dbReference>
<dbReference type="Proteomes" id="UP000279600">
    <property type="component" value="Chromosome"/>
</dbReference>
<dbReference type="PANTHER" id="PTHR43861:SF1">
    <property type="entry name" value="TRANS-ACONITATE 2-METHYLTRANSFERASE"/>
    <property type="match status" value="1"/>
</dbReference>
<dbReference type="EMBL" id="CP034549">
    <property type="protein sequence ID" value="AZQ45239.1"/>
    <property type="molecule type" value="Genomic_DNA"/>
</dbReference>
<dbReference type="KEGG" id="noj:EJ995_11195"/>
<dbReference type="GO" id="GO:0032259">
    <property type="term" value="P:methylation"/>
    <property type="evidence" value="ECO:0007669"/>
    <property type="project" value="UniProtKB-KW"/>
</dbReference>
<feature type="domain" description="Tellurite resistance methyltransferase TehB-like" evidence="1">
    <location>
        <begin position="36"/>
        <end position="88"/>
    </location>
</feature>
<gene>
    <name evidence="2" type="ORF">EJ995_11195</name>
</gene>
<dbReference type="CDD" id="cd02440">
    <property type="entry name" value="AdoMet_MTases"/>
    <property type="match status" value="1"/>
</dbReference>
<dbReference type="Gene3D" id="2.20.25.110">
    <property type="entry name" value="S-adenosyl-L-methionine-dependent methyltransferases"/>
    <property type="match status" value="1"/>
</dbReference>
<accession>A0A3S9N1W6</accession>
<organism evidence="2 3">
    <name type="scientific">Nonlabens ponticola</name>
    <dbReference type="NCBI Taxonomy" id="2496866"/>
    <lineage>
        <taxon>Bacteria</taxon>
        <taxon>Pseudomonadati</taxon>
        <taxon>Bacteroidota</taxon>
        <taxon>Flavobacteriia</taxon>
        <taxon>Flavobacteriales</taxon>
        <taxon>Flavobacteriaceae</taxon>
        <taxon>Nonlabens</taxon>
    </lineage>
</organism>
<dbReference type="InterPro" id="IPR029063">
    <property type="entry name" value="SAM-dependent_MTases_sf"/>
</dbReference>
<evidence type="ECO:0000259" key="1">
    <source>
        <dbReference type="Pfam" id="PF03848"/>
    </source>
</evidence>